<dbReference type="InterPro" id="IPR050629">
    <property type="entry name" value="STE20/SPS1-PAK"/>
</dbReference>
<dbReference type="Gene3D" id="1.10.510.10">
    <property type="entry name" value="Transferase(Phosphotransferase) domain 1"/>
    <property type="match status" value="1"/>
</dbReference>
<accession>A0AA86NML0</accession>
<dbReference type="InterPro" id="IPR008271">
    <property type="entry name" value="Ser/Thr_kinase_AS"/>
</dbReference>
<evidence type="ECO:0000256" key="3">
    <source>
        <dbReference type="ARBA" id="ARBA00022840"/>
    </source>
</evidence>
<feature type="domain" description="Protein kinase" evidence="6">
    <location>
        <begin position="257"/>
        <end position="512"/>
    </location>
</feature>
<evidence type="ECO:0000313" key="7">
    <source>
        <dbReference type="EMBL" id="CAI9922238.1"/>
    </source>
</evidence>
<dbReference type="PROSITE" id="PS50011">
    <property type="entry name" value="PROTEIN_KINASE_DOM"/>
    <property type="match status" value="1"/>
</dbReference>
<reference evidence="8 9" key="2">
    <citation type="submission" date="2024-07" db="EMBL/GenBank/DDBJ databases">
        <authorList>
            <person name="Akdeniz Z."/>
        </authorList>
    </citation>
    <scope>NUCLEOTIDE SEQUENCE [LARGE SCALE GENOMIC DNA]</scope>
</reference>
<dbReference type="GO" id="GO:0005524">
    <property type="term" value="F:ATP binding"/>
    <property type="evidence" value="ECO:0007669"/>
    <property type="project" value="UniProtKB-UniRule"/>
</dbReference>
<dbReference type="CDD" id="cd05122">
    <property type="entry name" value="PKc_STE"/>
    <property type="match status" value="1"/>
</dbReference>
<evidence type="ECO:0000256" key="1">
    <source>
        <dbReference type="ARBA" id="ARBA00012513"/>
    </source>
</evidence>
<keyword evidence="2 4" id="KW-0547">Nucleotide-binding</keyword>
<evidence type="ECO:0000256" key="2">
    <source>
        <dbReference type="ARBA" id="ARBA00022741"/>
    </source>
</evidence>
<evidence type="ECO:0000256" key="4">
    <source>
        <dbReference type="PROSITE-ProRule" id="PRU10141"/>
    </source>
</evidence>
<dbReference type="SUPFAM" id="SSF56112">
    <property type="entry name" value="Protein kinase-like (PK-like)"/>
    <property type="match status" value="1"/>
</dbReference>
<keyword evidence="8" id="KW-0808">Transferase</keyword>
<reference evidence="7" key="1">
    <citation type="submission" date="2023-06" db="EMBL/GenBank/DDBJ databases">
        <authorList>
            <person name="Kurt Z."/>
        </authorList>
    </citation>
    <scope>NUCLEOTIDE SEQUENCE</scope>
</reference>
<dbReference type="InterPro" id="IPR011009">
    <property type="entry name" value="Kinase-like_dom_sf"/>
</dbReference>
<evidence type="ECO:0000313" key="8">
    <source>
        <dbReference type="EMBL" id="CAL5989729.1"/>
    </source>
</evidence>
<sequence length="546" mass="61195">MQYIDTAQKWYLDLYKSPDKEDSIKLHMFVPRLVGKYQKEFNLSAQVCTILCYAIFSLLQSFLFTDSGFFLKVFRQALFLQIKRLLAQKNFGLAHFNAAAFFALNLVFKRGFGTSIALGLLQFAYEVAVQFASLKITSDAILAKTNTAVLKSADLSKSIRSKVVSKQSLLTTLAATPISEAVKEVIQEVQPIKKPEQVQEVKVEPKVEAVKSKPNPFAKKQEEPEPEYPMQVQDSECPIGEAPTAMLVSTDDPTNHIELLRLIGQGSFGTVHEALDLDSSEMVAVKVMCVGDYQEYRNIVKEIKFLNALSKHPNAVKYVQSYYQQGKNELWIAMEYCSAGSVSDLMKRSKRTLTEGEAAFITHEMLSGLLFLKEKLVMHRDIKAQNLLVTSEGNIKVSDFGVSAQLKNDAQKKQTFIGTPFWMAPEIILQKAYGFEADIWSVGITVIEMLEGKPPHSEKHPMKAMMSIPSDPEPRLDPSKYSTAACDFVKCCLQKDPSQRLSYEQLLMHEFMGTRTDILDLVRGKCDLAYAASEGSGTMVNMTTNK</sequence>
<organism evidence="7">
    <name type="scientific">Hexamita inflata</name>
    <dbReference type="NCBI Taxonomy" id="28002"/>
    <lineage>
        <taxon>Eukaryota</taxon>
        <taxon>Metamonada</taxon>
        <taxon>Diplomonadida</taxon>
        <taxon>Hexamitidae</taxon>
        <taxon>Hexamitinae</taxon>
        <taxon>Hexamita</taxon>
    </lineage>
</organism>
<dbReference type="PANTHER" id="PTHR48012">
    <property type="entry name" value="STERILE20-LIKE KINASE, ISOFORM B-RELATED"/>
    <property type="match status" value="1"/>
</dbReference>
<dbReference type="GO" id="GO:0005737">
    <property type="term" value="C:cytoplasm"/>
    <property type="evidence" value="ECO:0007669"/>
    <property type="project" value="TreeGrafter"/>
</dbReference>
<keyword evidence="5" id="KW-0812">Transmembrane</keyword>
<dbReference type="PROSITE" id="PS00108">
    <property type="entry name" value="PROTEIN_KINASE_ST"/>
    <property type="match status" value="1"/>
</dbReference>
<comment type="caution">
    <text evidence="7">The sequence shown here is derived from an EMBL/GenBank/DDBJ whole genome shotgun (WGS) entry which is preliminary data.</text>
</comment>
<dbReference type="PANTHER" id="PTHR48012:SF2">
    <property type="entry name" value="STERILE20-LIKE KINASE, ISOFORM B"/>
    <property type="match status" value="1"/>
</dbReference>
<dbReference type="EMBL" id="CAXDID020000024">
    <property type="protein sequence ID" value="CAL5989729.1"/>
    <property type="molecule type" value="Genomic_DNA"/>
</dbReference>
<protein>
    <recommendedName>
        <fullName evidence="1">non-specific serine/threonine protein kinase</fullName>
        <ecNumber evidence="1">2.7.11.1</ecNumber>
    </recommendedName>
</protein>
<dbReference type="Proteomes" id="UP001642409">
    <property type="component" value="Unassembled WGS sequence"/>
</dbReference>
<keyword evidence="5" id="KW-1133">Transmembrane helix</keyword>
<keyword evidence="8" id="KW-0418">Kinase</keyword>
<dbReference type="FunFam" id="1.10.510.10:FF:000421">
    <property type="entry name" value="Serine/threonine-protein kinase PAK 6"/>
    <property type="match status" value="1"/>
</dbReference>
<keyword evidence="5" id="KW-0472">Membrane</keyword>
<keyword evidence="3 4" id="KW-0067">ATP-binding</keyword>
<dbReference type="SMART" id="SM00220">
    <property type="entry name" value="S_TKc"/>
    <property type="match status" value="1"/>
</dbReference>
<dbReference type="PROSITE" id="PS00107">
    <property type="entry name" value="PROTEIN_KINASE_ATP"/>
    <property type="match status" value="1"/>
</dbReference>
<proteinExistence type="predicted"/>
<feature type="transmembrane region" description="Helical" evidence="5">
    <location>
        <begin position="43"/>
        <end position="71"/>
    </location>
</feature>
<evidence type="ECO:0000259" key="6">
    <source>
        <dbReference type="PROSITE" id="PS50011"/>
    </source>
</evidence>
<gene>
    <name evidence="8" type="ORF">HINF_LOCUS11000</name>
    <name evidence="7" type="ORF">HINF_LOCUS9883</name>
</gene>
<dbReference type="AlphaFoldDB" id="A0AA86NML0"/>
<dbReference type="EC" id="2.7.11.1" evidence="1"/>
<dbReference type="InterPro" id="IPR000719">
    <property type="entry name" value="Prot_kinase_dom"/>
</dbReference>
<feature type="binding site" evidence="4">
    <location>
        <position position="286"/>
    </location>
    <ligand>
        <name>ATP</name>
        <dbReference type="ChEBI" id="CHEBI:30616"/>
    </ligand>
</feature>
<keyword evidence="9" id="KW-1185">Reference proteome</keyword>
<evidence type="ECO:0000313" key="9">
    <source>
        <dbReference type="Proteomes" id="UP001642409"/>
    </source>
</evidence>
<dbReference type="EMBL" id="CATOUU010000248">
    <property type="protein sequence ID" value="CAI9922238.1"/>
    <property type="molecule type" value="Genomic_DNA"/>
</dbReference>
<dbReference type="GO" id="GO:0004674">
    <property type="term" value="F:protein serine/threonine kinase activity"/>
    <property type="evidence" value="ECO:0007669"/>
    <property type="project" value="UniProtKB-EC"/>
</dbReference>
<dbReference type="Pfam" id="PF00069">
    <property type="entry name" value="Pkinase"/>
    <property type="match status" value="1"/>
</dbReference>
<dbReference type="InterPro" id="IPR017441">
    <property type="entry name" value="Protein_kinase_ATP_BS"/>
</dbReference>
<name>A0AA86NML0_9EUKA</name>
<evidence type="ECO:0000256" key="5">
    <source>
        <dbReference type="SAM" id="Phobius"/>
    </source>
</evidence>